<dbReference type="AlphaFoldDB" id="A0AAU9JGF9"/>
<protein>
    <submittedName>
        <fullName evidence="2">Uncharacterized protein</fullName>
    </submittedName>
</protein>
<dbReference type="EMBL" id="CAJZBQ010000043">
    <property type="protein sequence ID" value="CAG9327131.1"/>
    <property type="molecule type" value="Genomic_DNA"/>
</dbReference>
<evidence type="ECO:0000313" key="3">
    <source>
        <dbReference type="Proteomes" id="UP001162131"/>
    </source>
</evidence>
<reference evidence="2" key="1">
    <citation type="submission" date="2021-09" db="EMBL/GenBank/DDBJ databases">
        <authorList>
            <consortium name="AG Swart"/>
            <person name="Singh M."/>
            <person name="Singh A."/>
            <person name="Seah K."/>
            <person name="Emmerich C."/>
        </authorList>
    </citation>
    <scope>NUCLEOTIDE SEQUENCE</scope>
    <source>
        <strain evidence="2">ATCC30299</strain>
    </source>
</reference>
<organism evidence="2 3">
    <name type="scientific">Blepharisma stoltei</name>
    <dbReference type="NCBI Taxonomy" id="1481888"/>
    <lineage>
        <taxon>Eukaryota</taxon>
        <taxon>Sar</taxon>
        <taxon>Alveolata</taxon>
        <taxon>Ciliophora</taxon>
        <taxon>Postciliodesmatophora</taxon>
        <taxon>Heterotrichea</taxon>
        <taxon>Heterotrichida</taxon>
        <taxon>Blepharismidae</taxon>
        <taxon>Blepharisma</taxon>
    </lineage>
</organism>
<keyword evidence="3" id="KW-1185">Reference proteome</keyword>
<name>A0AAU9JGF9_9CILI</name>
<proteinExistence type="predicted"/>
<gene>
    <name evidence="2" type="ORF">BSTOLATCC_MIC43175</name>
</gene>
<accession>A0AAU9JGF9</accession>
<evidence type="ECO:0000256" key="1">
    <source>
        <dbReference type="SAM" id="MobiDB-lite"/>
    </source>
</evidence>
<comment type="caution">
    <text evidence="2">The sequence shown here is derived from an EMBL/GenBank/DDBJ whole genome shotgun (WGS) entry which is preliminary data.</text>
</comment>
<dbReference type="Proteomes" id="UP001162131">
    <property type="component" value="Unassembled WGS sequence"/>
</dbReference>
<sequence>MESNGTSTSQLLQNNLKRTKTPVNNRMRMSILEFTKTRRTNSQLPTSEEIKQMSSTFLASKKRSSEISPDIIKVKSERTIKLPRLKLKKALDGLNTGENWFKEEEELDLLDHQGATRFSSRPMEHSQRKLFPSAEIKVNEFPQSISERFGQIDPNKDQELANYLVNSKNAFKTNWSKHMSLKNRKFYPNTHPEFYSTHMEFNKKSDNMVEFREAMLLCKNMMKEAWSVKK</sequence>
<evidence type="ECO:0000313" key="2">
    <source>
        <dbReference type="EMBL" id="CAG9327131.1"/>
    </source>
</evidence>
<feature type="region of interest" description="Disordered" evidence="1">
    <location>
        <begin position="1"/>
        <end position="20"/>
    </location>
</feature>